<dbReference type="RefSeq" id="WP_188448846.1">
    <property type="nucleotide sequence ID" value="NZ_BMFO01000002.1"/>
</dbReference>
<dbReference type="EMBL" id="BMFO01000002">
    <property type="protein sequence ID" value="GGF91737.1"/>
    <property type="molecule type" value="Genomic_DNA"/>
</dbReference>
<reference evidence="2" key="2">
    <citation type="submission" date="2020-09" db="EMBL/GenBank/DDBJ databases">
        <authorList>
            <person name="Sun Q."/>
            <person name="Zhou Y."/>
        </authorList>
    </citation>
    <scope>NUCLEOTIDE SEQUENCE</scope>
    <source>
        <strain evidence="2">CGMCC 1.12726</strain>
    </source>
</reference>
<sequence length="392" mass="42952">MKIRHTLLATAVLASLAGTANAEITIDMIGGSEVSFEGLVQADANWYDSDVKNLNADAADGADADFQMRRAELILKGKGPGMWSWVLGYDARSDKFLDANVQYKFNAETSVTVGQYKQPNSLEELSSTKNNDFISKAMTTNLQGMSRRFGAKVETDHGNWGGTASYFGNELTNNESPSLGTGDGFGLRGFFAPIKGDGQLLHFGLSYIDLEARDSSDNPTARLRVRPDADLASQRLIDSGTFSDADRLKTTGFEAAYVSGPVKIQAEHMTTKVSRDLNPDFTADSWYVYGVYNLTGETWGYKGGVFTTGLPDDPSKGMWQLAVRYDTADLNDGAVTGGKESNWTVGVNWYARSNFKLSANYVMVESEKRANLAAPLIKDNPNIFEMRAQLFW</sequence>
<accession>A0A917FNJ2</accession>
<feature type="chain" id="PRO_5037502378" evidence="1">
    <location>
        <begin position="23"/>
        <end position="392"/>
    </location>
</feature>
<dbReference type="AlphaFoldDB" id="A0A917FNJ2"/>
<protein>
    <submittedName>
        <fullName evidence="2">Porin</fullName>
    </submittedName>
</protein>
<proteinExistence type="predicted"/>
<dbReference type="SUPFAM" id="SSF56935">
    <property type="entry name" value="Porins"/>
    <property type="match status" value="1"/>
</dbReference>
<name>A0A917FNJ2_9GAMM</name>
<evidence type="ECO:0000256" key="1">
    <source>
        <dbReference type="SAM" id="SignalP"/>
    </source>
</evidence>
<keyword evidence="1" id="KW-0732">Signal</keyword>
<feature type="signal peptide" evidence="1">
    <location>
        <begin position="1"/>
        <end position="22"/>
    </location>
</feature>
<reference evidence="2" key="1">
    <citation type="journal article" date="2014" name="Int. J. Syst. Evol. Microbiol.">
        <title>Complete genome sequence of Corynebacterium casei LMG S-19264T (=DSM 44701T), isolated from a smear-ripened cheese.</title>
        <authorList>
            <consortium name="US DOE Joint Genome Institute (JGI-PGF)"/>
            <person name="Walter F."/>
            <person name="Albersmeier A."/>
            <person name="Kalinowski J."/>
            <person name="Ruckert C."/>
        </authorList>
    </citation>
    <scope>NUCLEOTIDE SEQUENCE</scope>
    <source>
        <strain evidence="2">CGMCC 1.12726</strain>
    </source>
</reference>
<keyword evidence="3" id="KW-1185">Reference proteome</keyword>
<dbReference type="Pfam" id="PF07396">
    <property type="entry name" value="Porin_O_P"/>
    <property type="match status" value="1"/>
</dbReference>
<gene>
    <name evidence="2" type="primary">oprO</name>
    <name evidence="2" type="ORF">GCM10010960_12090</name>
</gene>
<comment type="caution">
    <text evidence="2">The sequence shown here is derived from an EMBL/GenBank/DDBJ whole genome shotgun (WGS) entry which is preliminary data.</text>
</comment>
<evidence type="ECO:0000313" key="3">
    <source>
        <dbReference type="Proteomes" id="UP000632858"/>
    </source>
</evidence>
<evidence type="ECO:0000313" key="2">
    <source>
        <dbReference type="EMBL" id="GGF91737.1"/>
    </source>
</evidence>
<dbReference type="InterPro" id="IPR010870">
    <property type="entry name" value="Porin_O/P"/>
</dbReference>
<dbReference type="Proteomes" id="UP000632858">
    <property type="component" value="Unassembled WGS sequence"/>
</dbReference>
<organism evidence="2 3">
    <name type="scientific">Arenimonas maotaiensis</name>
    <dbReference type="NCBI Taxonomy" id="1446479"/>
    <lineage>
        <taxon>Bacteria</taxon>
        <taxon>Pseudomonadati</taxon>
        <taxon>Pseudomonadota</taxon>
        <taxon>Gammaproteobacteria</taxon>
        <taxon>Lysobacterales</taxon>
        <taxon>Lysobacteraceae</taxon>
        <taxon>Arenimonas</taxon>
    </lineage>
</organism>
<dbReference type="InterPro" id="IPR023614">
    <property type="entry name" value="Porin_dom_sf"/>
</dbReference>
<dbReference type="Gene3D" id="2.40.160.10">
    <property type="entry name" value="Porin"/>
    <property type="match status" value="1"/>
</dbReference>